<keyword evidence="3" id="KW-1185">Reference proteome</keyword>
<dbReference type="InterPro" id="IPR009318">
    <property type="entry name" value="Gustatory_rcpt"/>
</dbReference>
<organism evidence="2 3">
    <name type="scientific">Araneus ventricosus</name>
    <name type="common">Orbweaver spider</name>
    <name type="synonym">Epeira ventricosa</name>
    <dbReference type="NCBI Taxonomy" id="182803"/>
    <lineage>
        <taxon>Eukaryota</taxon>
        <taxon>Metazoa</taxon>
        <taxon>Ecdysozoa</taxon>
        <taxon>Arthropoda</taxon>
        <taxon>Chelicerata</taxon>
        <taxon>Arachnida</taxon>
        <taxon>Araneae</taxon>
        <taxon>Araneomorphae</taxon>
        <taxon>Entelegynae</taxon>
        <taxon>Araneoidea</taxon>
        <taxon>Araneidae</taxon>
        <taxon>Araneus</taxon>
    </lineage>
</organism>
<proteinExistence type="predicted"/>
<dbReference type="AlphaFoldDB" id="A0A4Y2QPB6"/>
<keyword evidence="1" id="KW-1133">Transmembrane helix</keyword>
<dbReference type="Proteomes" id="UP000499080">
    <property type="component" value="Unassembled WGS sequence"/>
</dbReference>
<evidence type="ECO:0000313" key="3">
    <source>
        <dbReference type="Proteomes" id="UP000499080"/>
    </source>
</evidence>
<reference evidence="2 3" key="1">
    <citation type="journal article" date="2019" name="Sci. Rep.">
        <title>Orb-weaving spider Araneus ventricosus genome elucidates the spidroin gene catalogue.</title>
        <authorList>
            <person name="Kono N."/>
            <person name="Nakamura H."/>
            <person name="Ohtoshi R."/>
            <person name="Moran D.A.P."/>
            <person name="Shinohara A."/>
            <person name="Yoshida Y."/>
            <person name="Fujiwara M."/>
            <person name="Mori M."/>
            <person name="Tomita M."/>
            <person name="Arakawa K."/>
        </authorList>
    </citation>
    <scope>NUCLEOTIDE SEQUENCE [LARGE SCALE GENOMIC DNA]</scope>
</reference>
<keyword evidence="1" id="KW-0472">Membrane</keyword>
<dbReference type="EMBL" id="BGPR01014420">
    <property type="protein sequence ID" value="GBN65118.1"/>
    <property type="molecule type" value="Genomic_DNA"/>
</dbReference>
<gene>
    <name evidence="2" type="ORF">AVEN_274965_1</name>
</gene>
<dbReference type="Pfam" id="PF06151">
    <property type="entry name" value="Trehalose_recp"/>
    <property type="match status" value="1"/>
</dbReference>
<dbReference type="GO" id="GO:0008527">
    <property type="term" value="F:taste receptor activity"/>
    <property type="evidence" value="ECO:0007669"/>
    <property type="project" value="InterPro"/>
</dbReference>
<dbReference type="GO" id="GO:0016020">
    <property type="term" value="C:membrane"/>
    <property type="evidence" value="ECO:0007669"/>
    <property type="project" value="InterPro"/>
</dbReference>
<accession>A0A4Y2QPB6</accession>
<evidence type="ECO:0000256" key="1">
    <source>
        <dbReference type="SAM" id="Phobius"/>
    </source>
</evidence>
<feature type="transmembrane region" description="Helical" evidence="1">
    <location>
        <begin position="25"/>
        <end position="43"/>
    </location>
</feature>
<feature type="transmembrane region" description="Helical" evidence="1">
    <location>
        <begin position="96"/>
        <end position="115"/>
    </location>
</feature>
<comment type="caution">
    <text evidence="2">The sequence shown here is derived from an EMBL/GenBank/DDBJ whole genome shotgun (WGS) entry which is preliminary data.</text>
</comment>
<evidence type="ECO:0000313" key="2">
    <source>
        <dbReference type="EMBL" id="GBN65118.1"/>
    </source>
</evidence>
<sequence length="118" mass="13504">MVLIGLFRIGYKIASDLNEARDHSLSLLCSAVYNLSILFLIMIPASMVNEKARETVRFLLYRIPKSEKDLKFEIEKDLVLERKLTLWNIFVFERSLIIGCLGSLLTYGILLATLGKDH</sequence>
<name>A0A4Y2QPB6_ARAVE</name>
<protein>
    <submittedName>
        <fullName evidence="2">Uncharacterized protein</fullName>
    </submittedName>
</protein>
<keyword evidence="1" id="KW-0812">Transmembrane</keyword>